<evidence type="ECO:0000313" key="4">
    <source>
        <dbReference type="RefSeq" id="XP_041439725.1"/>
    </source>
</evidence>
<proteinExistence type="predicted"/>
<dbReference type="AlphaFoldDB" id="A0A8J1MDD9"/>
<dbReference type="KEGG" id="xla:121400528"/>
<reference evidence="3" key="1">
    <citation type="submission" date="2024-06" db="UniProtKB">
        <authorList>
            <consortium name="RefSeq"/>
        </authorList>
    </citation>
    <scope>NUCLEOTIDE SEQUENCE [LARGE SCALE GENOMIC DNA]</scope>
    <source>
        <strain evidence="3 4">J_2021</strain>
        <tissue evidence="4 5">Erythrocytes</tissue>
    </source>
</reference>
<organism evidence="3 6">
    <name type="scientific">Xenopus laevis</name>
    <name type="common">African clawed frog</name>
    <dbReference type="NCBI Taxonomy" id="8355"/>
    <lineage>
        <taxon>Eukaryota</taxon>
        <taxon>Metazoa</taxon>
        <taxon>Chordata</taxon>
        <taxon>Craniata</taxon>
        <taxon>Vertebrata</taxon>
        <taxon>Euteleostomi</taxon>
        <taxon>Amphibia</taxon>
        <taxon>Batrachia</taxon>
        <taxon>Anura</taxon>
        <taxon>Pipoidea</taxon>
        <taxon>Pipidae</taxon>
        <taxon>Xenopodinae</taxon>
        <taxon>Xenopus</taxon>
        <taxon>Xenopus</taxon>
    </lineage>
</organism>
<evidence type="ECO:0000313" key="5">
    <source>
        <dbReference type="RefSeq" id="XP_041439726.1"/>
    </source>
</evidence>
<keyword evidence="1" id="KW-0175">Coiled coil</keyword>
<evidence type="ECO:0000313" key="3">
    <source>
        <dbReference type="Proteomes" id="UP000186698"/>
    </source>
</evidence>
<protein>
    <submittedName>
        <fullName evidence="4 5">Uncharacterized protein LOC121400528</fullName>
    </submittedName>
</protein>
<reference evidence="6" key="2">
    <citation type="submission" date="2025-04" db="UniProtKB">
        <authorList>
            <consortium name="RefSeq"/>
        </authorList>
    </citation>
    <scope>IDENTIFICATION</scope>
    <source>
        <strain evidence="3 6">J_2021</strain>
        <tissue evidence="6">Erythrocytes</tissue>
    </source>
</reference>
<dbReference type="RefSeq" id="XP_041439726.1">
    <property type="nucleotide sequence ID" value="XM_041583792.1"/>
</dbReference>
<dbReference type="RefSeq" id="XP_041439725.1">
    <property type="nucleotide sequence ID" value="XM_041583791.1"/>
</dbReference>
<evidence type="ECO:0000256" key="2">
    <source>
        <dbReference type="SAM" id="MobiDB-lite"/>
    </source>
</evidence>
<feature type="compositionally biased region" description="Polar residues" evidence="2">
    <location>
        <begin position="197"/>
        <end position="207"/>
    </location>
</feature>
<feature type="region of interest" description="Disordered" evidence="2">
    <location>
        <begin position="186"/>
        <end position="259"/>
    </location>
</feature>
<keyword evidence="3" id="KW-1185">Reference proteome</keyword>
<feature type="coiled-coil region" evidence="1">
    <location>
        <begin position="114"/>
        <end position="166"/>
    </location>
</feature>
<evidence type="ECO:0000256" key="1">
    <source>
        <dbReference type="SAM" id="Coils"/>
    </source>
</evidence>
<evidence type="ECO:0000313" key="6">
    <source>
        <dbReference type="RefSeq" id="XP_041439727.1"/>
    </source>
</evidence>
<dbReference type="GeneID" id="121400528"/>
<dbReference type="Proteomes" id="UP000186698">
    <property type="component" value="Chromosome 2S"/>
</dbReference>
<gene>
    <name evidence="4 5 6" type="primary">LOC121400528</name>
</gene>
<dbReference type="OrthoDB" id="9908609at2759"/>
<sequence length="259" mass="29282">MSFADIAASTDRRADTFSFTETERRKILNATQSLPTSVSKSGIDTARKIEQLKKREVAWAMHMSSLAEYAKAQRIPRGLRIMLQPALFKDNQEFLAKWRAILNRCSLDLITLTVQQLQSGSRELKQQLHVLEDEYKALPDTDTALIRDLEVKLERMQAELLQMKLRKFARDTRDYNRGEVYTWKDTRRQTRKHRSASAVSSDMGSAHSSESGRESPASSQGAAVSFLGKGHPRHTGGPGGASENQQAGLRSSRKKTYRR</sequence>
<dbReference type="RefSeq" id="XP_041439727.1">
    <property type="nucleotide sequence ID" value="XM_041583793.1"/>
</dbReference>
<name>A0A8J1MDD9_XENLA</name>
<accession>A0A8J1MDD9</accession>